<organism evidence="2 3">
    <name type="scientific">Trichinella murrelli</name>
    <dbReference type="NCBI Taxonomy" id="144512"/>
    <lineage>
        <taxon>Eukaryota</taxon>
        <taxon>Metazoa</taxon>
        <taxon>Ecdysozoa</taxon>
        <taxon>Nematoda</taxon>
        <taxon>Enoplea</taxon>
        <taxon>Dorylaimia</taxon>
        <taxon>Trichinellida</taxon>
        <taxon>Trichinellidae</taxon>
        <taxon>Trichinella</taxon>
    </lineage>
</organism>
<evidence type="ECO:0000256" key="1">
    <source>
        <dbReference type="SAM" id="Phobius"/>
    </source>
</evidence>
<keyword evidence="1" id="KW-0812">Transmembrane</keyword>
<protein>
    <submittedName>
        <fullName evidence="2">Uncharacterized protein</fullName>
    </submittedName>
</protein>
<keyword evidence="1" id="KW-0472">Membrane</keyword>
<keyword evidence="3" id="KW-1185">Reference proteome</keyword>
<proteinExistence type="predicted"/>
<name>A0A0V0TT35_9BILA</name>
<gene>
    <name evidence="2" type="ORF">T05_6374</name>
</gene>
<evidence type="ECO:0000313" key="2">
    <source>
        <dbReference type="EMBL" id="KRX42129.1"/>
    </source>
</evidence>
<keyword evidence="1" id="KW-1133">Transmembrane helix</keyword>
<comment type="caution">
    <text evidence="2">The sequence shown here is derived from an EMBL/GenBank/DDBJ whole genome shotgun (WGS) entry which is preliminary data.</text>
</comment>
<feature type="transmembrane region" description="Helical" evidence="1">
    <location>
        <begin position="107"/>
        <end position="125"/>
    </location>
</feature>
<dbReference type="Proteomes" id="UP000055048">
    <property type="component" value="Unassembled WGS sequence"/>
</dbReference>
<accession>A0A0V0TT35</accession>
<reference evidence="2 3" key="1">
    <citation type="submission" date="2015-01" db="EMBL/GenBank/DDBJ databases">
        <title>Evolution of Trichinella species and genotypes.</title>
        <authorList>
            <person name="Korhonen P.K."/>
            <person name="Edoardo P."/>
            <person name="Giuseppe L.R."/>
            <person name="Gasser R.B."/>
        </authorList>
    </citation>
    <scope>NUCLEOTIDE SEQUENCE [LARGE SCALE GENOMIC DNA]</scope>
    <source>
        <strain evidence="2">ISS417</strain>
    </source>
</reference>
<dbReference type="EMBL" id="JYDJ01000152">
    <property type="protein sequence ID" value="KRX42129.1"/>
    <property type="molecule type" value="Genomic_DNA"/>
</dbReference>
<evidence type="ECO:0000313" key="3">
    <source>
        <dbReference type="Proteomes" id="UP000055048"/>
    </source>
</evidence>
<sequence>MHCYMFQTEQHRPSRCDLARGWRTEVAGRTRTVPAPRRPDCYLGIGAKYSQLTRCERVAHWQFERTTRRGRRPRALYIRQRTGAATIIFVEVIEVSRTHCRSSNHRFLVLLSGPVMYIDSLFAAVDGVRPPDYS</sequence>
<dbReference type="AlphaFoldDB" id="A0A0V0TT35"/>